<proteinExistence type="predicted"/>
<evidence type="ECO:0000313" key="1">
    <source>
        <dbReference type="EMBL" id="MDG4716003.1"/>
    </source>
</evidence>
<organism evidence="1 2">
    <name type="scientific">Winogradskyella marincola</name>
    <dbReference type="NCBI Taxonomy" id="3037795"/>
    <lineage>
        <taxon>Bacteria</taxon>
        <taxon>Pseudomonadati</taxon>
        <taxon>Bacteroidota</taxon>
        <taxon>Flavobacteriia</taxon>
        <taxon>Flavobacteriales</taxon>
        <taxon>Flavobacteriaceae</taxon>
        <taxon>Winogradskyella</taxon>
    </lineage>
</organism>
<protein>
    <submittedName>
        <fullName evidence="1">Uncharacterized protein</fullName>
    </submittedName>
</protein>
<dbReference type="EMBL" id="JARSBN010000004">
    <property type="protein sequence ID" value="MDG4716003.1"/>
    <property type="molecule type" value="Genomic_DNA"/>
</dbReference>
<sequence>MKKFLLLLSVIVCLAFSKSDEDAVKTIHVFVALCDNDNQGIVPVPSKLGNGQDPKNNLYWGALYGVKTHFKNSKDWTLVKTIKSDNPKILERLLFKHKKSNTYLLADAYDGMYIKQTTIDFLEATSGRNEFSISYSDKTLSFGGKSGLLAYVGHDGLMEFNVDGNFTQQNTTKRDAIILACISKQYFKPYLEKTKANPLVWTTGLMAPEAYTLKSALDGWIMDESDSQIAERAAQAYHKYQKCGIKGARRLLVSGY</sequence>
<reference evidence="1 2" key="1">
    <citation type="submission" date="2023-03" db="EMBL/GenBank/DDBJ databases">
        <title>Strain YYF002 represents a novel species in the genus Winogradskyella isolated from seawater.</title>
        <authorList>
            <person name="Fu Z.-Y."/>
        </authorList>
    </citation>
    <scope>NUCLEOTIDE SEQUENCE [LARGE SCALE GENOMIC DNA]</scope>
    <source>
        <strain evidence="1 2">YYF002</strain>
    </source>
</reference>
<dbReference type="RefSeq" id="WP_278005454.1">
    <property type="nucleotide sequence ID" value="NZ_JARSBN010000004.1"/>
</dbReference>
<keyword evidence="2" id="KW-1185">Reference proteome</keyword>
<accession>A0ABT6G1T9</accession>
<name>A0ABT6G1T9_9FLAO</name>
<comment type="caution">
    <text evidence="1">The sequence shown here is derived from an EMBL/GenBank/DDBJ whole genome shotgun (WGS) entry which is preliminary data.</text>
</comment>
<dbReference type="Proteomes" id="UP001529085">
    <property type="component" value="Unassembled WGS sequence"/>
</dbReference>
<evidence type="ECO:0000313" key="2">
    <source>
        <dbReference type="Proteomes" id="UP001529085"/>
    </source>
</evidence>
<gene>
    <name evidence="1" type="ORF">P7122_08975</name>
</gene>